<reference evidence="1" key="1">
    <citation type="submission" date="2025-05" db="UniProtKB">
        <authorList>
            <consortium name="RefSeq"/>
        </authorList>
    </citation>
    <scope>NUCLEOTIDE SEQUENCE [LARGE SCALE GENOMIC DNA]</scope>
    <source>
        <strain evidence="1">14028-0561.14</strain>
    </source>
</reference>
<evidence type="ECO:0000313" key="1">
    <source>
        <dbReference type="Proteomes" id="UP001652661"/>
    </source>
</evidence>
<name>A0ABM3C8J0_DROKI</name>
<organism evidence="1 2">
    <name type="scientific">Drosophila kikkawai</name>
    <name type="common">Fruit fly</name>
    <dbReference type="NCBI Taxonomy" id="30033"/>
    <lineage>
        <taxon>Eukaryota</taxon>
        <taxon>Metazoa</taxon>
        <taxon>Ecdysozoa</taxon>
        <taxon>Arthropoda</taxon>
        <taxon>Hexapoda</taxon>
        <taxon>Insecta</taxon>
        <taxon>Pterygota</taxon>
        <taxon>Neoptera</taxon>
        <taxon>Endopterygota</taxon>
        <taxon>Diptera</taxon>
        <taxon>Brachycera</taxon>
        <taxon>Muscomorpha</taxon>
        <taxon>Ephydroidea</taxon>
        <taxon>Drosophilidae</taxon>
        <taxon>Drosophila</taxon>
        <taxon>Sophophora</taxon>
    </lineage>
</organism>
<protein>
    <submittedName>
        <fullName evidence="2">Uncharacterized protein</fullName>
    </submittedName>
</protein>
<proteinExistence type="predicted"/>
<evidence type="ECO:0000313" key="2">
    <source>
        <dbReference type="RefSeq" id="XP_041633388.1"/>
    </source>
</evidence>
<dbReference type="Proteomes" id="UP001652661">
    <property type="component" value="Chromosome 2L"/>
</dbReference>
<accession>A0ABM3C8J0</accession>
<dbReference type="GeneID" id="121503223"/>
<reference evidence="2" key="2">
    <citation type="submission" date="2025-08" db="UniProtKB">
        <authorList>
            <consortium name="RefSeq"/>
        </authorList>
    </citation>
    <scope>IDENTIFICATION</scope>
    <source>
        <strain evidence="2">14028-0561.14</strain>
        <tissue evidence="2">Whole fly</tissue>
    </source>
</reference>
<dbReference type="RefSeq" id="XP_041633388.1">
    <property type="nucleotide sequence ID" value="XM_041777454.1"/>
</dbReference>
<keyword evidence="1" id="KW-1185">Reference proteome</keyword>
<gene>
    <name evidence="2" type="primary">LOC121503223</name>
</gene>
<sequence length="129" mass="14715">MAIGQHFMTSGSSYKLLRLLGLLEDRSAVYSRGDSLELARLKAMEVMGKQNAKNERQYNLRARDVVYAEGQEVYRKNFKQSSFPAGYSSKLGPAYIKARVRKKLGNSCYELENLNGRTVGRFHAKDMRQ</sequence>